<gene>
    <name evidence="3" type="ORF">G3T38_16940</name>
</gene>
<feature type="compositionally biased region" description="Basic and acidic residues" evidence="1">
    <location>
        <begin position="261"/>
        <end position="280"/>
    </location>
</feature>
<dbReference type="Proteomes" id="UP000468687">
    <property type="component" value="Unassembled WGS sequence"/>
</dbReference>
<feature type="transmembrane region" description="Helical" evidence="2">
    <location>
        <begin position="93"/>
        <end position="112"/>
    </location>
</feature>
<keyword evidence="2" id="KW-1133">Transmembrane helix</keyword>
<proteinExistence type="predicted"/>
<comment type="caution">
    <text evidence="3">The sequence shown here is derived from an EMBL/GenBank/DDBJ whole genome shotgun (WGS) entry which is preliminary data.</text>
</comment>
<protein>
    <submittedName>
        <fullName evidence="3">Uncharacterized protein</fullName>
    </submittedName>
</protein>
<evidence type="ECO:0000256" key="2">
    <source>
        <dbReference type="SAM" id="Phobius"/>
    </source>
</evidence>
<evidence type="ECO:0000256" key="1">
    <source>
        <dbReference type="SAM" id="MobiDB-lite"/>
    </source>
</evidence>
<evidence type="ECO:0000313" key="4">
    <source>
        <dbReference type="Proteomes" id="UP000468687"/>
    </source>
</evidence>
<name>A0A6P0HMV8_9ACTN</name>
<accession>A0A6P0HMV8</accession>
<feature type="compositionally biased region" description="Basic and acidic residues" evidence="1">
    <location>
        <begin position="287"/>
        <end position="296"/>
    </location>
</feature>
<keyword evidence="4" id="KW-1185">Reference proteome</keyword>
<sequence length="296" mass="31410">MDLSGVIFVAVAIAWVVYLLPQAIKHHDETVQTRSVERFSATMRVLVRRGGAGSAGADQPVEDVAEPVAAPTPAQLRARRAAARRAMQRRRRVLGVLVTLLVVGVVLALTGVIAGGYVAAPVVLLGAWLVTCRVMVKGELAAWDQARAVVSVAVPRSTEAPNAASSEADLVAGLEGYDDGGAHLLEANAETGLISAVSAEGATQLSRAHTPGDPAETRDPRTLWDPVAVPLPTYVSKDHAAARELPAFDFDDTGVFSSGRDQADSELVRRERAEAEERRTAAQQAELDDHRRAVGH</sequence>
<dbReference type="AlphaFoldDB" id="A0A6P0HMV8"/>
<evidence type="ECO:0000313" key="3">
    <source>
        <dbReference type="EMBL" id="NEN79953.1"/>
    </source>
</evidence>
<dbReference type="RefSeq" id="WP_163773502.1">
    <property type="nucleotide sequence ID" value="NZ_JAAGXA010000013.1"/>
</dbReference>
<feature type="transmembrane region" description="Helical" evidence="2">
    <location>
        <begin position="6"/>
        <end position="24"/>
    </location>
</feature>
<feature type="region of interest" description="Disordered" evidence="1">
    <location>
        <begin position="250"/>
        <end position="296"/>
    </location>
</feature>
<keyword evidence="2" id="KW-0812">Transmembrane</keyword>
<reference evidence="3 4" key="1">
    <citation type="journal article" date="2014" name="Int. J. Syst. Evol. Microbiol.">
        <title>Nocardioides zeae sp. nov., isolated from the stem of Zea mays.</title>
        <authorList>
            <person name="Glaeser S.P."/>
            <person name="McInroy J.A."/>
            <person name="Busse H.J."/>
            <person name="Kampfer P."/>
        </authorList>
    </citation>
    <scope>NUCLEOTIDE SEQUENCE [LARGE SCALE GENOMIC DNA]</scope>
    <source>
        <strain evidence="3 4">JCM 30728</strain>
    </source>
</reference>
<keyword evidence="2" id="KW-0472">Membrane</keyword>
<dbReference type="EMBL" id="JAAGXA010000013">
    <property type="protein sequence ID" value="NEN79953.1"/>
    <property type="molecule type" value="Genomic_DNA"/>
</dbReference>
<feature type="region of interest" description="Disordered" evidence="1">
    <location>
        <begin position="203"/>
        <end position="222"/>
    </location>
</feature>
<organism evidence="3 4">
    <name type="scientific">Nocardioides zeae</name>
    <dbReference type="NCBI Taxonomy" id="1457234"/>
    <lineage>
        <taxon>Bacteria</taxon>
        <taxon>Bacillati</taxon>
        <taxon>Actinomycetota</taxon>
        <taxon>Actinomycetes</taxon>
        <taxon>Propionibacteriales</taxon>
        <taxon>Nocardioidaceae</taxon>
        <taxon>Nocardioides</taxon>
    </lineage>
</organism>